<organism evidence="6 7">
    <name type="scientific">Desulforamulus profundi</name>
    <dbReference type="NCBI Taxonomy" id="1383067"/>
    <lineage>
        <taxon>Bacteria</taxon>
        <taxon>Bacillati</taxon>
        <taxon>Bacillota</taxon>
        <taxon>Clostridia</taxon>
        <taxon>Eubacteriales</taxon>
        <taxon>Peptococcaceae</taxon>
        <taxon>Desulforamulus</taxon>
    </lineage>
</organism>
<evidence type="ECO:0000256" key="1">
    <source>
        <dbReference type="ARBA" id="ARBA00022723"/>
    </source>
</evidence>
<evidence type="ECO:0000256" key="3">
    <source>
        <dbReference type="ARBA" id="ARBA00023004"/>
    </source>
</evidence>
<dbReference type="EMBL" id="AWQQ01000021">
    <property type="protein sequence ID" value="PHJ39378.1"/>
    <property type="molecule type" value="Genomic_DNA"/>
</dbReference>
<keyword evidence="3" id="KW-0408">Iron</keyword>
<evidence type="ECO:0000313" key="6">
    <source>
        <dbReference type="EMBL" id="PHJ39378.1"/>
    </source>
</evidence>
<dbReference type="Pfam" id="PF02662">
    <property type="entry name" value="FlpD"/>
    <property type="match status" value="1"/>
</dbReference>
<dbReference type="GO" id="GO:0016491">
    <property type="term" value="F:oxidoreductase activity"/>
    <property type="evidence" value="ECO:0007669"/>
    <property type="project" value="UniProtKB-KW"/>
</dbReference>
<gene>
    <name evidence="6" type="ORF">P378_03605</name>
</gene>
<proteinExistence type="predicted"/>
<keyword evidence="4" id="KW-0411">Iron-sulfur</keyword>
<feature type="domain" description="F420-non-reducing hydrogenase iron-sulfur subunit D" evidence="5">
    <location>
        <begin position="1"/>
        <end position="43"/>
    </location>
</feature>
<evidence type="ECO:0000313" key="7">
    <source>
        <dbReference type="Proteomes" id="UP000222564"/>
    </source>
</evidence>
<evidence type="ECO:0000256" key="2">
    <source>
        <dbReference type="ARBA" id="ARBA00023002"/>
    </source>
</evidence>
<keyword evidence="2" id="KW-0560">Oxidoreductase</keyword>
<reference evidence="6 7" key="1">
    <citation type="submission" date="2013-09" db="EMBL/GenBank/DDBJ databases">
        <title>Biodegradation of hydrocarbons in the deep terrestrial subsurface : characterization of a microbial consortium composed of two Desulfotomaculum species originating from a deep geological formation.</title>
        <authorList>
            <person name="Aullo T."/>
            <person name="Berlendis S."/>
            <person name="Lascourreges J.-F."/>
            <person name="Dessort D."/>
            <person name="Saint-Laurent S."/>
            <person name="Schraauwers B."/>
            <person name="Mas J."/>
            <person name="Magot M."/>
            <person name="Ranchou-Peyruse A."/>
        </authorList>
    </citation>
    <scope>NUCLEOTIDE SEQUENCE [LARGE SCALE GENOMIC DNA]</scope>
    <source>
        <strain evidence="6 7">Bs107</strain>
    </source>
</reference>
<accession>A0A2C6MGL7</accession>
<dbReference type="GO" id="GO:0051536">
    <property type="term" value="F:iron-sulfur cluster binding"/>
    <property type="evidence" value="ECO:0007669"/>
    <property type="project" value="UniProtKB-KW"/>
</dbReference>
<dbReference type="InterPro" id="IPR003813">
    <property type="entry name" value="MvhD/FlpD"/>
</dbReference>
<sequence>MKNLLNYMGVENDRVNFTWVSASEGARFADLITDLTGKVKAMGPNKGLFRKAE</sequence>
<keyword evidence="7" id="KW-1185">Reference proteome</keyword>
<protein>
    <recommendedName>
        <fullName evidence="5">F420-non-reducing hydrogenase iron-sulfur subunit D domain-containing protein</fullName>
    </recommendedName>
</protein>
<name>A0A2C6MGL7_9FIRM</name>
<comment type="caution">
    <text evidence="6">The sequence shown here is derived from an EMBL/GenBank/DDBJ whole genome shotgun (WGS) entry which is preliminary data.</text>
</comment>
<keyword evidence="1" id="KW-0479">Metal-binding</keyword>
<evidence type="ECO:0000256" key="4">
    <source>
        <dbReference type="ARBA" id="ARBA00023014"/>
    </source>
</evidence>
<evidence type="ECO:0000259" key="5">
    <source>
        <dbReference type="Pfam" id="PF02662"/>
    </source>
</evidence>
<dbReference type="AlphaFoldDB" id="A0A2C6MGL7"/>
<dbReference type="GO" id="GO:0046872">
    <property type="term" value="F:metal ion binding"/>
    <property type="evidence" value="ECO:0007669"/>
    <property type="project" value="UniProtKB-KW"/>
</dbReference>
<dbReference type="Proteomes" id="UP000222564">
    <property type="component" value="Unassembled WGS sequence"/>
</dbReference>